<accession>A0AAE3AJI5</accession>
<feature type="domain" description="Calcineurin-like phosphoesterase" evidence="2">
    <location>
        <begin position="16"/>
        <end position="184"/>
    </location>
</feature>
<dbReference type="InterPro" id="IPR029052">
    <property type="entry name" value="Metallo-depent_PP-like"/>
</dbReference>
<keyword evidence="4" id="KW-1185">Reference proteome</keyword>
<evidence type="ECO:0000259" key="2">
    <source>
        <dbReference type="Pfam" id="PF12850"/>
    </source>
</evidence>
<comment type="similarity">
    <text evidence="1">Belongs to the metallophosphoesterase superfamily. YfcE family.</text>
</comment>
<protein>
    <submittedName>
        <fullName evidence="3">Metallophosphoesterase family protein</fullName>
    </submittedName>
</protein>
<dbReference type="AlphaFoldDB" id="A0AAE3AJI5"/>
<dbReference type="Proteomes" id="UP001199319">
    <property type="component" value="Unassembled WGS sequence"/>
</dbReference>
<reference evidence="3" key="1">
    <citation type="submission" date="2021-10" db="EMBL/GenBank/DDBJ databases">
        <title>Anaerobic single-cell dispensing facilitates the cultivation of human gut bacteria.</title>
        <authorList>
            <person name="Afrizal A."/>
        </authorList>
    </citation>
    <scope>NUCLEOTIDE SEQUENCE</scope>
    <source>
        <strain evidence="3">CLA-AA-H272</strain>
    </source>
</reference>
<evidence type="ECO:0000256" key="1">
    <source>
        <dbReference type="ARBA" id="ARBA00008950"/>
    </source>
</evidence>
<sequence>MAFKDTTERNAMNYYISDLHIGHENILRFDNRPFADVNEMNNKLIENWNARVRSDDTVYILGDFIWAKESEWPSIVGSLGGNKVLIRGNHDPKQFSASTKRMFQEITDLKEIKDSGKHVVMCHYPIPFFRASFASTAFMLYGHVHQTIEYEYIAKLRREVKANSTGYGTPNGNFINVGCMMPYMDYTPRTLDEIIEGDARYHEENPDAL</sequence>
<proteinExistence type="inferred from homology"/>
<dbReference type="Pfam" id="PF12850">
    <property type="entry name" value="Metallophos_2"/>
    <property type="match status" value="1"/>
</dbReference>
<dbReference type="Gene3D" id="3.60.21.10">
    <property type="match status" value="1"/>
</dbReference>
<dbReference type="InterPro" id="IPR024654">
    <property type="entry name" value="Calcineurin-like_PHP_lpxH"/>
</dbReference>
<dbReference type="RefSeq" id="WP_302930298.1">
    <property type="nucleotide sequence ID" value="NZ_JAJEPW010000129.1"/>
</dbReference>
<gene>
    <name evidence="3" type="ORF">LKD37_17170</name>
</gene>
<dbReference type="EMBL" id="JAJEPW010000129">
    <property type="protein sequence ID" value="MCC2131201.1"/>
    <property type="molecule type" value="Genomic_DNA"/>
</dbReference>
<dbReference type="SUPFAM" id="SSF56300">
    <property type="entry name" value="Metallo-dependent phosphatases"/>
    <property type="match status" value="1"/>
</dbReference>
<comment type="caution">
    <text evidence="3">The sequence shown here is derived from an EMBL/GenBank/DDBJ whole genome shotgun (WGS) entry which is preliminary data.</text>
</comment>
<evidence type="ECO:0000313" key="4">
    <source>
        <dbReference type="Proteomes" id="UP001199319"/>
    </source>
</evidence>
<evidence type="ECO:0000313" key="3">
    <source>
        <dbReference type="EMBL" id="MCC2131201.1"/>
    </source>
</evidence>
<name>A0AAE3AJI5_9FIRM</name>
<organism evidence="3 4">
    <name type="scientific">Brotocaccenecus cirricatena</name>
    <dbReference type="NCBI Taxonomy" id="3064195"/>
    <lineage>
        <taxon>Bacteria</taxon>
        <taxon>Bacillati</taxon>
        <taxon>Bacillota</taxon>
        <taxon>Clostridia</taxon>
        <taxon>Eubacteriales</taxon>
        <taxon>Oscillospiraceae</taxon>
        <taxon>Brotocaccenecus</taxon>
    </lineage>
</organism>